<evidence type="ECO:0000313" key="4">
    <source>
        <dbReference type="Proteomes" id="UP000009234"/>
    </source>
</evidence>
<dbReference type="AlphaFoldDB" id="F6DK42"/>
<dbReference type="EMBL" id="CP002780">
    <property type="protein sequence ID" value="AEG60356.1"/>
    <property type="molecule type" value="Genomic_DNA"/>
</dbReference>
<dbReference type="KEGG" id="dru:Desru_2105"/>
<proteinExistence type="predicted"/>
<gene>
    <name evidence="3" type="ordered locus">Desru_2105</name>
</gene>
<feature type="region of interest" description="Disordered" evidence="1">
    <location>
        <begin position="69"/>
        <end position="107"/>
    </location>
</feature>
<protein>
    <submittedName>
        <fullName evidence="3">Uncharacterized protein</fullName>
    </submittedName>
</protein>
<evidence type="ECO:0000313" key="3">
    <source>
        <dbReference type="EMBL" id="AEG60356.1"/>
    </source>
</evidence>
<dbReference type="RefSeq" id="WP_013842116.1">
    <property type="nucleotide sequence ID" value="NC_015589.1"/>
</dbReference>
<evidence type="ECO:0000256" key="2">
    <source>
        <dbReference type="SAM" id="SignalP"/>
    </source>
</evidence>
<reference evidence="4" key="1">
    <citation type="submission" date="2011-05" db="EMBL/GenBank/DDBJ databases">
        <title>Complete sequence of Desulfotomaculum ruminis DSM 2154.</title>
        <authorList>
            <person name="Lucas S."/>
            <person name="Copeland A."/>
            <person name="Lapidus A."/>
            <person name="Cheng J.-F."/>
            <person name="Goodwin L."/>
            <person name="Pitluck S."/>
            <person name="Lu M."/>
            <person name="Detter J.C."/>
            <person name="Han C."/>
            <person name="Tapia R."/>
            <person name="Land M."/>
            <person name="Hauser L."/>
            <person name="Kyrpides N."/>
            <person name="Ivanova N."/>
            <person name="Mikhailova N."/>
            <person name="Pagani I."/>
            <person name="Stams A.J.M."/>
            <person name="Plugge C.M."/>
            <person name="Muyzer G."/>
            <person name="Kuever J."/>
            <person name="Parshina S.N."/>
            <person name="Ivanova A.E."/>
            <person name="Nazina T.N."/>
            <person name="Brambilla E."/>
            <person name="Spring S."/>
            <person name="Klenk H.-P."/>
            <person name="Woyke T."/>
        </authorList>
    </citation>
    <scope>NUCLEOTIDE SEQUENCE [LARGE SCALE GENOMIC DNA]</scope>
    <source>
        <strain evidence="4">ATCC 23193 / DSM 2154 / NCIB 8452 / DL</strain>
    </source>
</reference>
<dbReference type="Proteomes" id="UP000009234">
    <property type="component" value="Chromosome"/>
</dbReference>
<dbReference type="OrthoDB" id="1788774at2"/>
<dbReference type="STRING" id="696281.Desru_2105"/>
<name>F6DK42_DESRL</name>
<reference evidence="3 4" key="2">
    <citation type="journal article" date="2012" name="Stand. Genomic Sci.">
        <title>Complete genome sequence of the sulfate-reducing firmicute Desulfotomaculum ruminis type strain (DL(T)).</title>
        <authorList>
            <person name="Spring S."/>
            <person name="Visser M."/>
            <person name="Lu M."/>
            <person name="Copeland A."/>
            <person name="Lapidus A."/>
            <person name="Lucas S."/>
            <person name="Cheng J.F."/>
            <person name="Han C."/>
            <person name="Tapia R."/>
            <person name="Goodwin L.A."/>
            <person name="Pitluck S."/>
            <person name="Ivanova N."/>
            <person name="Land M."/>
            <person name="Hauser L."/>
            <person name="Larimer F."/>
            <person name="Rohde M."/>
            <person name="Goker M."/>
            <person name="Detter J.C."/>
            <person name="Kyrpides N.C."/>
            <person name="Woyke T."/>
            <person name="Schaap P.J."/>
            <person name="Plugge C.M."/>
            <person name="Muyzer G."/>
            <person name="Kuever J."/>
            <person name="Pereira I.A."/>
            <person name="Parshina S.N."/>
            <person name="Bernier-Latmani R."/>
            <person name="Stams A.J."/>
            <person name="Klenk H.P."/>
        </authorList>
    </citation>
    <scope>NUCLEOTIDE SEQUENCE [LARGE SCALE GENOMIC DNA]</scope>
    <source>
        <strain evidence="4">ATCC 23193 / DSM 2154 / NCIB 8452 / DL</strain>
    </source>
</reference>
<accession>F6DK42</accession>
<evidence type="ECO:0000256" key="1">
    <source>
        <dbReference type="SAM" id="MobiDB-lite"/>
    </source>
</evidence>
<sequence length="107" mass="11726">MLNKKSLMIGISTLLLGVSMVGAAYALPMNTPMQSQNSVAPKTTVTTQQKGGNTLMNNQQMLQYHEQMQQNHRSMNQNHHANDPAMHGPLGNHHSMGSGHMGFQSNK</sequence>
<dbReference type="HOGENOM" id="CLU_2205845_0_0_9"/>
<feature type="signal peptide" evidence="2">
    <location>
        <begin position="1"/>
        <end position="26"/>
    </location>
</feature>
<keyword evidence="4" id="KW-1185">Reference proteome</keyword>
<feature type="chain" id="PRO_5003338979" evidence="2">
    <location>
        <begin position="27"/>
        <end position="107"/>
    </location>
</feature>
<keyword evidence="2" id="KW-0732">Signal</keyword>
<feature type="compositionally biased region" description="Low complexity" evidence="1">
    <location>
        <begin position="93"/>
        <end position="107"/>
    </location>
</feature>
<organism evidence="3 4">
    <name type="scientific">Desulforamulus ruminis (strain ATCC 23193 / DSM 2154 / NCIMB 8452 / DL)</name>
    <name type="common">Desulfotomaculum ruminis</name>
    <dbReference type="NCBI Taxonomy" id="696281"/>
    <lineage>
        <taxon>Bacteria</taxon>
        <taxon>Bacillati</taxon>
        <taxon>Bacillota</taxon>
        <taxon>Clostridia</taxon>
        <taxon>Eubacteriales</taxon>
        <taxon>Peptococcaceae</taxon>
        <taxon>Desulforamulus</taxon>
    </lineage>
</organism>